<keyword evidence="1" id="KW-0805">Transcription regulation</keyword>
<dbReference type="CDD" id="cd12148">
    <property type="entry name" value="fungal_TF_MHR"/>
    <property type="match status" value="1"/>
</dbReference>
<proteinExistence type="predicted"/>
<evidence type="ECO:0000256" key="4">
    <source>
        <dbReference type="ARBA" id="ARBA00023242"/>
    </source>
</evidence>
<keyword evidence="2" id="KW-0238">DNA-binding</keyword>
<dbReference type="GO" id="GO:0000981">
    <property type="term" value="F:DNA-binding transcription factor activity, RNA polymerase II-specific"/>
    <property type="evidence" value="ECO:0007669"/>
    <property type="project" value="TreeGrafter"/>
</dbReference>
<feature type="domain" description="Xylanolytic transcriptional activator regulatory" evidence="5">
    <location>
        <begin position="154"/>
        <end position="454"/>
    </location>
</feature>
<dbReference type="GO" id="GO:0045944">
    <property type="term" value="P:positive regulation of transcription by RNA polymerase II"/>
    <property type="evidence" value="ECO:0007669"/>
    <property type="project" value="TreeGrafter"/>
</dbReference>
<gene>
    <name evidence="6" type="ORF">HYPBUDRAFT_115564</name>
</gene>
<evidence type="ECO:0000259" key="5">
    <source>
        <dbReference type="Pfam" id="PF04082"/>
    </source>
</evidence>
<evidence type="ECO:0000256" key="2">
    <source>
        <dbReference type="ARBA" id="ARBA00023125"/>
    </source>
</evidence>
<reference evidence="7" key="1">
    <citation type="submission" date="2016-05" db="EMBL/GenBank/DDBJ databases">
        <title>Comparative genomics of biotechnologically important yeasts.</title>
        <authorList>
            <consortium name="DOE Joint Genome Institute"/>
            <person name="Riley R."/>
            <person name="Haridas S."/>
            <person name="Wolfe K.H."/>
            <person name="Lopes M.R."/>
            <person name="Hittinger C.T."/>
            <person name="Goker M."/>
            <person name="Salamov A."/>
            <person name="Wisecaver J."/>
            <person name="Long T.M."/>
            <person name="Aerts A.L."/>
            <person name="Barry K."/>
            <person name="Choi C."/>
            <person name="Clum A."/>
            <person name="Coughlan A.Y."/>
            <person name="Deshpande S."/>
            <person name="Douglass A.P."/>
            <person name="Hanson S.J."/>
            <person name="Klenk H.-P."/>
            <person name="Labutti K."/>
            <person name="Lapidus A."/>
            <person name="Lindquist E."/>
            <person name="Lipzen A."/>
            <person name="Meier-Kolthoff J.P."/>
            <person name="Ohm R.A."/>
            <person name="Otillar R.P."/>
            <person name="Pangilinan J."/>
            <person name="Peng Y."/>
            <person name="Rokas A."/>
            <person name="Rosa C.A."/>
            <person name="Scheuner C."/>
            <person name="Sibirny A.A."/>
            <person name="Slot J.C."/>
            <person name="Stielow J.B."/>
            <person name="Sun H."/>
            <person name="Kurtzman C.P."/>
            <person name="Blackwell M."/>
            <person name="Grigoriev I.V."/>
            <person name="Jeffries T.W."/>
        </authorList>
    </citation>
    <scope>NUCLEOTIDE SEQUENCE [LARGE SCALE GENOMIC DNA]</scope>
    <source>
        <strain evidence="7">NRRL Y-1933</strain>
    </source>
</reference>
<keyword evidence="4" id="KW-0539">Nucleus</keyword>
<accession>A0A1E4RBT2</accession>
<dbReference type="GO" id="GO:0000978">
    <property type="term" value="F:RNA polymerase II cis-regulatory region sequence-specific DNA binding"/>
    <property type="evidence" value="ECO:0007669"/>
    <property type="project" value="TreeGrafter"/>
</dbReference>
<dbReference type="STRING" id="984485.A0A1E4RBT2"/>
<organism evidence="6 7">
    <name type="scientific">Hyphopichia burtonii NRRL Y-1933</name>
    <dbReference type="NCBI Taxonomy" id="984485"/>
    <lineage>
        <taxon>Eukaryota</taxon>
        <taxon>Fungi</taxon>
        <taxon>Dikarya</taxon>
        <taxon>Ascomycota</taxon>
        <taxon>Saccharomycotina</taxon>
        <taxon>Pichiomycetes</taxon>
        <taxon>Debaryomycetaceae</taxon>
        <taxon>Hyphopichia</taxon>
    </lineage>
</organism>
<dbReference type="OrthoDB" id="2943660at2759"/>
<keyword evidence="3" id="KW-0804">Transcription</keyword>
<dbReference type="GO" id="GO:0008270">
    <property type="term" value="F:zinc ion binding"/>
    <property type="evidence" value="ECO:0007669"/>
    <property type="project" value="InterPro"/>
</dbReference>
<dbReference type="PANTHER" id="PTHR31069:SF12">
    <property type="entry name" value="TRANSCRIPTION FACTOR DOMAIN-CONTAINING PROTEIN"/>
    <property type="match status" value="1"/>
</dbReference>
<dbReference type="PANTHER" id="PTHR31069">
    <property type="entry name" value="OLEATE-ACTIVATED TRANSCRIPTION FACTOR 1-RELATED"/>
    <property type="match status" value="1"/>
</dbReference>
<dbReference type="InterPro" id="IPR007219">
    <property type="entry name" value="XnlR_reg_dom"/>
</dbReference>
<evidence type="ECO:0000313" key="7">
    <source>
        <dbReference type="Proteomes" id="UP000095085"/>
    </source>
</evidence>
<dbReference type="GeneID" id="30993680"/>
<evidence type="ECO:0000313" key="6">
    <source>
        <dbReference type="EMBL" id="ODV64708.1"/>
    </source>
</evidence>
<dbReference type="RefSeq" id="XP_020073775.1">
    <property type="nucleotide sequence ID" value="XM_020219130.1"/>
</dbReference>
<name>A0A1E4RBT2_9ASCO</name>
<dbReference type="InterPro" id="IPR050675">
    <property type="entry name" value="OAF3"/>
</dbReference>
<evidence type="ECO:0000256" key="3">
    <source>
        <dbReference type="ARBA" id="ARBA00023163"/>
    </source>
</evidence>
<keyword evidence="7" id="KW-1185">Reference proteome</keyword>
<dbReference type="GO" id="GO:0005634">
    <property type="term" value="C:nucleus"/>
    <property type="evidence" value="ECO:0007669"/>
    <property type="project" value="TreeGrafter"/>
</dbReference>
<dbReference type="Pfam" id="PF04082">
    <property type="entry name" value="Fungal_trans"/>
    <property type="match status" value="1"/>
</dbReference>
<dbReference type="AlphaFoldDB" id="A0A1E4RBT2"/>
<evidence type="ECO:0000256" key="1">
    <source>
        <dbReference type="ARBA" id="ARBA00023015"/>
    </source>
</evidence>
<dbReference type="GO" id="GO:0006351">
    <property type="term" value="P:DNA-templated transcription"/>
    <property type="evidence" value="ECO:0007669"/>
    <property type="project" value="InterPro"/>
</dbReference>
<dbReference type="Proteomes" id="UP000095085">
    <property type="component" value="Unassembled WGS sequence"/>
</dbReference>
<protein>
    <recommendedName>
        <fullName evidence="5">Xylanolytic transcriptional activator regulatory domain-containing protein</fullName>
    </recommendedName>
</protein>
<sequence length="727" mass="84869">MNYYDDLSCDFILDKITSSNCSPNSVVGVNPVANTSETINFYENYSTIHSSTPIRRVNYGPISWSSMMKRDDGLNMLWEYMITYKMGCLKESDIKKKTHDSNHAIDDEIEDRYNDLIKNWNKRSKENSDLMDMKHLKQKILNHLPPRRVTWCLINRFFRYVYPFAPFLDQQNFEDSMTNILGGKPPDDTPVDEKIKDLKINSKEEFAKLGLLFVIHRFSFLSMFTNNEQENMGLLSSVFNEVGYPDIQCSKACVENFGYLIENPISVEVIELARYCLHLFPLNAAYSLPALQLMFYLRVYNRFAPEDGDGADGGDAQMSNAVIVQMAYHSGLNREPSKYSEDNDEDAKLNHIKRKTWYFIVFAELYHSYTFGNPSSLSSISYDTKIPFVNSKNSSIPNVEVEEKVVSNLQTFLKFKEPIDKVLKQILNIDGKVKLIEVSENLSDLETLFFVIDKTFADQNPQIGFDLSQKIVTDDCMKIHDTKFYLSMSSFFISIYFHLYLFYINKNHNLSFFYLKKSFIFLLEVVPFYSRIVESSDLVCDFILNPTLEMTIHKANQIVMSFIIKLGFVIYEMKKISQELKEGKNSNFYQYLNTVENFRNSLIKISNYSIYQILKLSNRYYYAWRITKAHDLVLKTITSIQFYKDNYHHPKLNFLKKPKYSKNHLKELHSLVLDAIDRTINETNNRCSEVYVSNAEIDAKWMQSRGLTDDFESNKNLSVFNIFNDDL</sequence>
<dbReference type="EMBL" id="KV454547">
    <property type="protein sequence ID" value="ODV64708.1"/>
    <property type="molecule type" value="Genomic_DNA"/>
</dbReference>